<sequence>MSSLKRASTAPPAPKPPVHFAPALVIADNAALTGTNLISIGLHTIIHPRAKLNSTYGPITIGSNCIISERSQIGFQNPPSNSHSEGVFIENGVVIETGAIVEARKVGEGSVVEVNARIGKGAILGKHCKVGALCEVQAGEIIGDFTVLYADGMRRVDRAGIEDLKLKMVGRQTEILRKLIPSNPTKFQ</sequence>
<dbReference type="PANTHER" id="PTHR13072">
    <property type="entry name" value="DYNACTIN 6"/>
    <property type="match status" value="1"/>
</dbReference>
<dbReference type="STRING" id="913774.A0A0C3D111"/>
<keyword evidence="4" id="KW-0963">Cytoplasm</keyword>
<evidence type="ECO:0000256" key="3">
    <source>
        <dbReference type="ARBA" id="ARBA00016573"/>
    </source>
</evidence>
<evidence type="ECO:0000256" key="6">
    <source>
        <dbReference type="ARBA" id="ARBA00034687"/>
    </source>
</evidence>
<dbReference type="GO" id="GO:0007052">
    <property type="term" value="P:mitotic spindle organization"/>
    <property type="evidence" value="ECO:0007669"/>
    <property type="project" value="TreeGrafter"/>
</dbReference>
<reference evidence="8" key="2">
    <citation type="submission" date="2015-01" db="EMBL/GenBank/DDBJ databases">
        <title>Evolutionary Origins and Diversification of the Mycorrhizal Mutualists.</title>
        <authorList>
            <consortium name="DOE Joint Genome Institute"/>
            <consortium name="Mycorrhizal Genomics Consortium"/>
            <person name="Kohler A."/>
            <person name="Kuo A."/>
            <person name="Nagy L.G."/>
            <person name="Floudas D."/>
            <person name="Copeland A."/>
            <person name="Barry K.W."/>
            <person name="Cichocki N."/>
            <person name="Veneault-Fourrey C."/>
            <person name="LaButti K."/>
            <person name="Lindquist E.A."/>
            <person name="Lipzen A."/>
            <person name="Lundell T."/>
            <person name="Morin E."/>
            <person name="Murat C."/>
            <person name="Riley R."/>
            <person name="Ohm R."/>
            <person name="Sun H."/>
            <person name="Tunlid A."/>
            <person name="Henrissat B."/>
            <person name="Grigoriev I.V."/>
            <person name="Hibbett D.S."/>
            <person name="Martin F."/>
        </authorList>
    </citation>
    <scope>NUCLEOTIDE SEQUENCE [LARGE SCALE GENOMIC DNA]</scope>
    <source>
        <strain evidence="8">Zn</strain>
    </source>
</reference>
<accession>A0A0C3D111</accession>
<evidence type="ECO:0000256" key="2">
    <source>
        <dbReference type="ARBA" id="ARBA00007719"/>
    </source>
</evidence>
<dbReference type="AlphaFoldDB" id="A0A0C3D111"/>
<comment type="function">
    <text evidence="6">Part of the dynactin complex that activates the molecular motor dynein for ultra-processive transport along microtubules.</text>
</comment>
<evidence type="ECO:0000256" key="5">
    <source>
        <dbReference type="ARBA" id="ARBA00023212"/>
    </source>
</evidence>
<comment type="similarity">
    <text evidence="2">Belongs to the dynactin subunits 5/6 family. Dynactin subunit 6 subfamily.</text>
</comment>
<keyword evidence="5" id="KW-0206">Cytoskeleton</keyword>
<reference evidence="7 8" key="1">
    <citation type="submission" date="2014-04" db="EMBL/GenBank/DDBJ databases">
        <authorList>
            <consortium name="DOE Joint Genome Institute"/>
            <person name="Kuo A."/>
            <person name="Martino E."/>
            <person name="Perotto S."/>
            <person name="Kohler A."/>
            <person name="Nagy L.G."/>
            <person name="Floudas D."/>
            <person name="Copeland A."/>
            <person name="Barry K.W."/>
            <person name="Cichocki N."/>
            <person name="Veneault-Fourrey C."/>
            <person name="LaButti K."/>
            <person name="Lindquist E.A."/>
            <person name="Lipzen A."/>
            <person name="Lundell T."/>
            <person name="Morin E."/>
            <person name="Murat C."/>
            <person name="Sun H."/>
            <person name="Tunlid A."/>
            <person name="Henrissat B."/>
            <person name="Grigoriev I.V."/>
            <person name="Hibbett D.S."/>
            <person name="Martin F."/>
            <person name="Nordberg H.P."/>
            <person name="Cantor M.N."/>
            <person name="Hua S.X."/>
        </authorList>
    </citation>
    <scope>NUCLEOTIDE SEQUENCE [LARGE SCALE GENOMIC DNA]</scope>
    <source>
        <strain evidence="7 8">Zn</strain>
    </source>
</reference>
<dbReference type="InterPro" id="IPR027777">
    <property type="entry name" value="DCTN6"/>
</dbReference>
<evidence type="ECO:0000256" key="1">
    <source>
        <dbReference type="ARBA" id="ARBA00004245"/>
    </source>
</evidence>
<dbReference type="HOGENOM" id="CLU_085418_2_1_1"/>
<dbReference type="EMBL" id="KN832872">
    <property type="protein sequence ID" value="KIN04934.1"/>
    <property type="molecule type" value="Genomic_DNA"/>
</dbReference>
<organism evidence="7 8">
    <name type="scientific">Oidiodendron maius (strain Zn)</name>
    <dbReference type="NCBI Taxonomy" id="913774"/>
    <lineage>
        <taxon>Eukaryota</taxon>
        <taxon>Fungi</taxon>
        <taxon>Dikarya</taxon>
        <taxon>Ascomycota</taxon>
        <taxon>Pezizomycotina</taxon>
        <taxon>Leotiomycetes</taxon>
        <taxon>Leotiomycetes incertae sedis</taxon>
        <taxon>Myxotrichaceae</taxon>
        <taxon>Oidiodendron</taxon>
    </lineage>
</organism>
<dbReference type="OrthoDB" id="2355at2759"/>
<dbReference type="GO" id="GO:0070840">
    <property type="term" value="F:dynein complex binding"/>
    <property type="evidence" value="ECO:0007669"/>
    <property type="project" value="TreeGrafter"/>
</dbReference>
<comment type="subcellular location">
    <subcellularLocation>
        <location evidence="1">Cytoplasm</location>
        <location evidence="1">Cytoskeleton</location>
    </subcellularLocation>
</comment>
<evidence type="ECO:0000313" key="7">
    <source>
        <dbReference type="EMBL" id="KIN04934.1"/>
    </source>
</evidence>
<evidence type="ECO:0000313" key="8">
    <source>
        <dbReference type="Proteomes" id="UP000054321"/>
    </source>
</evidence>
<dbReference type="InParanoid" id="A0A0C3D111"/>
<dbReference type="PANTHER" id="PTHR13072:SF0">
    <property type="entry name" value="DYNACTIN SUBUNIT 6"/>
    <property type="match status" value="1"/>
</dbReference>
<protein>
    <recommendedName>
        <fullName evidence="3">Dynactin subunit 6</fullName>
    </recommendedName>
</protein>
<gene>
    <name evidence="7" type="ORF">OIDMADRAFT_17774</name>
</gene>
<dbReference type="GO" id="GO:0005869">
    <property type="term" value="C:dynactin complex"/>
    <property type="evidence" value="ECO:0007669"/>
    <property type="project" value="InterPro"/>
</dbReference>
<keyword evidence="8" id="KW-1185">Reference proteome</keyword>
<evidence type="ECO:0000256" key="4">
    <source>
        <dbReference type="ARBA" id="ARBA00022490"/>
    </source>
</evidence>
<name>A0A0C3D111_OIDMZ</name>
<dbReference type="Proteomes" id="UP000054321">
    <property type="component" value="Unassembled WGS sequence"/>
</dbReference>
<dbReference type="SUPFAM" id="SSF51161">
    <property type="entry name" value="Trimeric LpxA-like enzymes"/>
    <property type="match status" value="1"/>
</dbReference>
<dbReference type="InterPro" id="IPR011004">
    <property type="entry name" value="Trimer_LpxA-like_sf"/>
</dbReference>
<proteinExistence type="inferred from homology"/>
<dbReference type="Gene3D" id="2.160.10.10">
    <property type="entry name" value="Hexapeptide repeat proteins"/>
    <property type="match status" value="1"/>
</dbReference>